<evidence type="ECO:0000313" key="2">
    <source>
        <dbReference type="Proteomes" id="UP000606786"/>
    </source>
</evidence>
<proteinExistence type="predicted"/>
<dbReference type="AlphaFoldDB" id="A0A811V2N1"/>
<gene>
    <name evidence="1" type="ORF">CCAP1982_LOCUS13544</name>
</gene>
<comment type="caution">
    <text evidence="1">The sequence shown here is derived from an EMBL/GenBank/DDBJ whole genome shotgun (WGS) entry which is preliminary data.</text>
</comment>
<dbReference type="EMBL" id="CAJHJT010000034">
    <property type="protein sequence ID" value="CAD7005184.1"/>
    <property type="molecule type" value="Genomic_DNA"/>
</dbReference>
<organism evidence="1 2">
    <name type="scientific">Ceratitis capitata</name>
    <name type="common">Mediterranean fruit fly</name>
    <name type="synonym">Tephritis capitata</name>
    <dbReference type="NCBI Taxonomy" id="7213"/>
    <lineage>
        <taxon>Eukaryota</taxon>
        <taxon>Metazoa</taxon>
        <taxon>Ecdysozoa</taxon>
        <taxon>Arthropoda</taxon>
        <taxon>Hexapoda</taxon>
        <taxon>Insecta</taxon>
        <taxon>Pterygota</taxon>
        <taxon>Neoptera</taxon>
        <taxon>Endopterygota</taxon>
        <taxon>Diptera</taxon>
        <taxon>Brachycera</taxon>
        <taxon>Muscomorpha</taxon>
        <taxon>Tephritoidea</taxon>
        <taxon>Tephritidae</taxon>
        <taxon>Ceratitis</taxon>
        <taxon>Ceratitis</taxon>
    </lineage>
</organism>
<accession>A0A811V2N1</accession>
<evidence type="ECO:0000313" key="1">
    <source>
        <dbReference type="EMBL" id="CAD7005184.1"/>
    </source>
</evidence>
<dbReference type="Proteomes" id="UP000606786">
    <property type="component" value="Unassembled WGS sequence"/>
</dbReference>
<name>A0A811V2N1_CERCA</name>
<keyword evidence="2" id="KW-1185">Reference proteome</keyword>
<reference evidence="1" key="1">
    <citation type="submission" date="2020-11" db="EMBL/GenBank/DDBJ databases">
        <authorList>
            <person name="Whitehead M."/>
        </authorList>
    </citation>
    <scope>NUCLEOTIDE SEQUENCE</scope>
    <source>
        <strain evidence="1">EGII</strain>
    </source>
</reference>
<sequence length="182" mass="19902">MDLGEPEARKKGPQISCNPDDGKLQMLVLLPRQCDLLRLILRCTRAYFSQSHRQQQQLQLRFIEQITAKCCNHLLTSTATGIVANSQCRSSTTKSLLRLPQHILVAAITSTSIEVLDLVSDSNSCEDCTQTVAATSNIVCLVVWSDSWPGGTTLIGLVAGKLTHRSESLKGKAEKLVQPSRG</sequence>
<protein>
    <submittedName>
        <fullName evidence="1">(Mediterranean fruit fly) hypothetical protein</fullName>
    </submittedName>
</protein>